<dbReference type="GO" id="GO:0005886">
    <property type="term" value="C:plasma membrane"/>
    <property type="evidence" value="ECO:0007669"/>
    <property type="project" value="TreeGrafter"/>
</dbReference>
<dbReference type="GO" id="GO:0000155">
    <property type="term" value="F:phosphorelay sensor kinase activity"/>
    <property type="evidence" value="ECO:0007669"/>
    <property type="project" value="InterPro"/>
</dbReference>
<protein>
    <submittedName>
        <fullName evidence="6">Two-component system, OmpR family, sensor histidine kinase KdpD</fullName>
    </submittedName>
</protein>
<dbReference type="SUPFAM" id="SSF52402">
    <property type="entry name" value="Adenine nucleotide alpha hydrolases-like"/>
    <property type="match status" value="1"/>
</dbReference>
<feature type="domain" description="Signal transduction histidine kinase osmosensitive K+ channel sensor N-terminal" evidence="5">
    <location>
        <begin position="18"/>
        <end position="226"/>
    </location>
</feature>
<dbReference type="InterPro" id="IPR027417">
    <property type="entry name" value="P-loop_NTPase"/>
</dbReference>
<evidence type="ECO:0000256" key="3">
    <source>
        <dbReference type="ARBA" id="ARBA00023012"/>
    </source>
</evidence>
<keyword evidence="7" id="KW-1185">Reference proteome</keyword>
<evidence type="ECO:0000259" key="4">
    <source>
        <dbReference type="Pfam" id="PF00582"/>
    </source>
</evidence>
<evidence type="ECO:0000313" key="6">
    <source>
        <dbReference type="EMBL" id="SHE69811.1"/>
    </source>
</evidence>
<dbReference type="NCBIfam" id="NF038185">
    <property type="entry name" value="KdpD_non_kinase"/>
    <property type="match status" value="1"/>
</dbReference>
<dbReference type="PANTHER" id="PTHR45569">
    <property type="entry name" value="SENSOR PROTEIN KDPD"/>
    <property type="match status" value="1"/>
</dbReference>
<dbReference type="Pfam" id="PF02702">
    <property type="entry name" value="KdpD"/>
    <property type="match status" value="1"/>
</dbReference>
<proteinExistence type="predicted"/>
<keyword evidence="2 6" id="KW-0418">Kinase</keyword>
<dbReference type="FunFam" id="3.40.50.300:FF:000483">
    <property type="entry name" value="Sensor histidine kinase KdpD"/>
    <property type="match status" value="1"/>
</dbReference>
<dbReference type="PANTHER" id="PTHR45569:SF1">
    <property type="entry name" value="SENSOR PROTEIN KDPD"/>
    <property type="match status" value="1"/>
</dbReference>
<keyword evidence="3" id="KW-0902">Two-component regulatory system</keyword>
<dbReference type="SUPFAM" id="SSF52540">
    <property type="entry name" value="P-loop containing nucleoside triphosphate hydrolases"/>
    <property type="match status" value="1"/>
</dbReference>
<dbReference type="Pfam" id="PF00582">
    <property type="entry name" value="Usp"/>
    <property type="match status" value="1"/>
</dbReference>
<dbReference type="EMBL" id="FQVH01000004">
    <property type="protein sequence ID" value="SHE69811.1"/>
    <property type="molecule type" value="Genomic_DNA"/>
</dbReference>
<accession>A0A1M4VL96</accession>
<dbReference type="Gene3D" id="3.40.50.300">
    <property type="entry name" value="P-loop containing nucleotide triphosphate hydrolases"/>
    <property type="match status" value="1"/>
</dbReference>
<feature type="domain" description="UspA" evidence="4">
    <location>
        <begin position="247"/>
        <end position="362"/>
    </location>
</feature>
<reference evidence="6 7" key="1">
    <citation type="submission" date="2016-11" db="EMBL/GenBank/DDBJ databases">
        <authorList>
            <person name="Jaros S."/>
            <person name="Januszkiewicz K."/>
            <person name="Wedrychowicz H."/>
        </authorList>
    </citation>
    <scope>NUCLEOTIDE SEQUENCE [LARGE SCALE GENOMIC DNA]</scope>
    <source>
        <strain evidence="6 7">DSM 17918</strain>
    </source>
</reference>
<dbReference type="GO" id="GO:0005737">
    <property type="term" value="C:cytoplasm"/>
    <property type="evidence" value="ECO:0007669"/>
    <property type="project" value="UniProtKB-ARBA"/>
</dbReference>
<name>A0A1M4VL96_9THEO</name>
<dbReference type="OrthoDB" id="9806130at2"/>
<dbReference type="STRING" id="1121256.SAMN02746089_00660"/>
<dbReference type="InterPro" id="IPR014729">
    <property type="entry name" value="Rossmann-like_a/b/a_fold"/>
</dbReference>
<dbReference type="RefSeq" id="WP_143156603.1">
    <property type="nucleotide sequence ID" value="NZ_FQVH01000004.1"/>
</dbReference>
<sequence length="375" mass="43490">MENKNSDYFLRELQRANKGRLKIYIGAAPGVGKTYKMLRDANELKRQGIDVVIGFVETYGRKETEEQIGELEILPLKKIYYNGMELEEMDLEGIIARKPQLVVVDELAHRNAPGSKNKKRYKDVLDLIENGISVMTAVNIQHLESLNDYINRMTGIKVGQTVPDYILEYADEIEVVDISPEALRERIRQGKVYSSDKIEMALNNFFREGNLTALRELALREVANEVDERLLEYRNMKKVEGLMGAQERILVCINLRYNSEYLIRRSWRVAKMLKAKLYVLHVSREIELRDSEKLKKLDAIKQLCDELDAEFKMIISSDPVQAIIDYAKEQAITQIVLGQSARRRIDEIIKGSIVRRIMQKTRFIDILIVADPYFW</sequence>
<keyword evidence="1" id="KW-0808">Transferase</keyword>
<evidence type="ECO:0000313" key="7">
    <source>
        <dbReference type="Proteomes" id="UP000184088"/>
    </source>
</evidence>
<dbReference type="InterPro" id="IPR003852">
    <property type="entry name" value="Sig_transdc_His_kinase_KdpD_N"/>
</dbReference>
<evidence type="ECO:0000256" key="2">
    <source>
        <dbReference type="ARBA" id="ARBA00022777"/>
    </source>
</evidence>
<gene>
    <name evidence="6" type="ORF">SAMN02746089_00660</name>
</gene>
<evidence type="ECO:0000256" key="1">
    <source>
        <dbReference type="ARBA" id="ARBA00022679"/>
    </source>
</evidence>
<evidence type="ECO:0000259" key="5">
    <source>
        <dbReference type="Pfam" id="PF02702"/>
    </source>
</evidence>
<dbReference type="AlphaFoldDB" id="A0A1M4VL96"/>
<dbReference type="Gene3D" id="3.40.50.620">
    <property type="entry name" value="HUPs"/>
    <property type="match status" value="1"/>
</dbReference>
<dbReference type="InterPro" id="IPR006016">
    <property type="entry name" value="UspA"/>
</dbReference>
<dbReference type="InterPro" id="IPR052023">
    <property type="entry name" value="Histidine_kinase_KdpD"/>
</dbReference>
<dbReference type="Proteomes" id="UP000184088">
    <property type="component" value="Unassembled WGS sequence"/>
</dbReference>
<organism evidence="6 7">
    <name type="scientific">Caldanaerobius fijiensis DSM 17918</name>
    <dbReference type="NCBI Taxonomy" id="1121256"/>
    <lineage>
        <taxon>Bacteria</taxon>
        <taxon>Bacillati</taxon>
        <taxon>Bacillota</taxon>
        <taxon>Clostridia</taxon>
        <taxon>Thermoanaerobacterales</taxon>
        <taxon>Thermoanaerobacteraceae</taxon>
        <taxon>Caldanaerobius</taxon>
    </lineage>
</organism>